<dbReference type="AlphaFoldDB" id="A0A562J0B4"/>
<keyword evidence="4" id="KW-0560">Oxidoreductase</keyword>
<dbReference type="InterPro" id="IPR020048">
    <property type="entry name" value="NADPH-dep_FMN_reduc_SsuE"/>
</dbReference>
<dbReference type="RefSeq" id="WP_144570360.1">
    <property type="nucleotide sequence ID" value="NZ_VLKG01000002.1"/>
</dbReference>
<dbReference type="InterPro" id="IPR029039">
    <property type="entry name" value="Flavoprotein-like_sf"/>
</dbReference>
<evidence type="ECO:0000256" key="4">
    <source>
        <dbReference type="ARBA" id="ARBA00023002"/>
    </source>
</evidence>
<dbReference type="OrthoDB" id="1643408at2"/>
<dbReference type="GO" id="GO:0046306">
    <property type="term" value="P:alkanesulfonate catabolic process"/>
    <property type="evidence" value="ECO:0007669"/>
    <property type="project" value="InterPro"/>
</dbReference>
<dbReference type="PANTHER" id="PTHR43408">
    <property type="entry name" value="FMN REDUCTASE (NADPH)"/>
    <property type="match status" value="1"/>
</dbReference>
<accession>A0A562J0B4</accession>
<keyword evidence="2" id="KW-0285">Flavoprotein</keyword>
<dbReference type="InterPro" id="IPR005025">
    <property type="entry name" value="FMN_Rdtase-like_dom"/>
</dbReference>
<dbReference type="InterPro" id="IPR051814">
    <property type="entry name" value="NAD(P)H-dep_FMN_reductase"/>
</dbReference>
<dbReference type="GO" id="GO:0008752">
    <property type="term" value="F:FMN reductase [NAD(P)H] activity"/>
    <property type="evidence" value="ECO:0007669"/>
    <property type="project" value="InterPro"/>
</dbReference>
<sequence>MSILTLSGSPSATSKSHRVLHQLADQLSSLGLEVDTLDVRELPAEALIRADYTHPAIQRALDQVARATALVIATPIYKAAYSGVLKTFLDLLPQDGLNGKIILPLATGGSLAHALALDYTLKPVLASLGARHLLASIHIVDHQILVANEHLTLDAEAQARLDEGLSSLIRAVAS</sequence>
<dbReference type="Pfam" id="PF03358">
    <property type="entry name" value="FMN_red"/>
    <property type="match status" value="1"/>
</dbReference>
<reference evidence="6 7" key="1">
    <citation type="submission" date="2019-07" db="EMBL/GenBank/DDBJ databases">
        <title>Genomic Encyclopedia of Type Strains, Phase I: the one thousand microbial genomes (KMG-I) project.</title>
        <authorList>
            <person name="Kyrpides N."/>
        </authorList>
    </citation>
    <scope>NUCLEOTIDE SEQUENCE [LARGE SCALE GENOMIC DNA]</scope>
    <source>
        <strain evidence="6 7">DSM 375</strain>
    </source>
</reference>
<evidence type="ECO:0000259" key="5">
    <source>
        <dbReference type="Pfam" id="PF03358"/>
    </source>
</evidence>
<organism evidence="6 7">
    <name type="scientific">Azomonas agilis</name>
    <dbReference type="NCBI Taxonomy" id="116849"/>
    <lineage>
        <taxon>Bacteria</taxon>
        <taxon>Pseudomonadati</taxon>
        <taxon>Pseudomonadota</taxon>
        <taxon>Gammaproteobacteria</taxon>
        <taxon>Pseudomonadales</taxon>
        <taxon>Pseudomonadaceae</taxon>
        <taxon>Azomonas</taxon>
    </lineage>
</organism>
<name>A0A562J0B4_9GAMM</name>
<dbReference type="Proteomes" id="UP000319627">
    <property type="component" value="Unassembled WGS sequence"/>
</dbReference>
<dbReference type="PANTHER" id="PTHR43408:SF1">
    <property type="entry name" value="FMN REDUCTASE (NADPH)"/>
    <property type="match status" value="1"/>
</dbReference>
<dbReference type="SUPFAM" id="SSF52218">
    <property type="entry name" value="Flavoproteins"/>
    <property type="match status" value="1"/>
</dbReference>
<evidence type="ECO:0000313" key="6">
    <source>
        <dbReference type="EMBL" id="TWH76563.1"/>
    </source>
</evidence>
<dbReference type="NCBIfam" id="TIGR03567">
    <property type="entry name" value="FMN_reduc_SsuE"/>
    <property type="match status" value="1"/>
</dbReference>
<keyword evidence="7" id="KW-1185">Reference proteome</keyword>
<gene>
    <name evidence="6" type="ORF">LX59_00603</name>
</gene>
<protein>
    <submittedName>
        <fullName evidence="6">FMN reductase</fullName>
    </submittedName>
</protein>
<dbReference type="EMBL" id="VLKG01000002">
    <property type="protein sequence ID" value="TWH76563.1"/>
    <property type="molecule type" value="Genomic_DNA"/>
</dbReference>
<keyword evidence="3" id="KW-0288">FMN</keyword>
<evidence type="ECO:0000256" key="3">
    <source>
        <dbReference type="ARBA" id="ARBA00022643"/>
    </source>
</evidence>
<evidence type="ECO:0000256" key="1">
    <source>
        <dbReference type="ARBA" id="ARBA00005990"/>
    </source>
</evidence>
<comment type="similarity">
    <text evidence="1">Belongs to the SsuE family.</text>
</comment>
<feature type="domain" description="NADPH-dependent FMN reductase-like" evidence="5">
    <location>
        <begin position="1"/>
        <end position="137"/>
    </location>
</feature>
<comment type="caution">
    <text evidence="6">The sequence shown here is derived from an EMBL/GenBank/DDBJ whole genome shotgun (WGS) entry which is preliminary data.</text>
</comment>
<dbReference type="GO" id="GO:0016655">
    <property type="term" value="F:oxidoreductase activity, acting on NAD(P)H, quinone or similar compound as acceptor"/>
    <property type="evidence" value="ECO:0007669"/>
    <property type="project" value="UniProtKB-ARBA"/>
</dbReference>
<evidence type="ECO:0000313" key="7">
    <source>
        <dbReference type="Proteomes" id="UP000319627"/>
    </source>
</evidence>
<dbReference type="Gene3D" id="3.40.50.360">
    <property type="match status" value="1"/>
</dbReference>
<proteinExistence type="inferred from homology"/>
<evidence type="ECO:0000256" key="2">
    <source>
        <dbReference type="ARBA" id="ARBA00022630"/>
    </source>
</evidence>